<dbReference type="Proteomes" id="UP000193380">
    <property type="component" value="Unassembled WGS sequence"/>
</dbReference>
<dbReference type="STRING" id="8022.A0A060WPC2"/>
<reference evidence="1" key="1">
    <citation type="journal article" date="2014" name="Nat. Commun.">
        <title>The rainbow trout genome provides novel insights into evolution after whole-genome duplication in vertebrates.</title>
        <authorList>
            <person name="Berthelot C."/>
            <person name="Brunet F."/>
            <person name="Chalopin D."/>
            <person name="Juanchich A."/>
            <person name="Bernard M."/>
            <person name="Noel B."/>
            <person name="Bento P."/>
            <person name="Da Silva C."/>
            <person name="Labadie K."/>
            <person name="Alberti A."/>
            <person name="Aury J.M."/>
            <person name="Louis A."/>
            <person name="Dehais P."/>
            <person name="Bardou P."/>
            <person name="Montfort J."/>
            <person name="Klopp C."/>
            <person name="Cabau C."/>
            <person name="Gaspin C."/>
            <person name="Thorgaard G.H."/>
            <person name="Boussaha M."/>
            <person name="Quillet E."/>
            <person name="Guyomard R."/>
            <person name="Galiana D."/>
            <person name="Bobe J."/>
            <person name="Volff J.N."/>
            <person name="Genet C."/>
            <person name="Wincker P."/>
            <person name="Jaillon O."/>
            <person name="Roest Crollius H."/>
            <person name="Guiguen Y."/>
        </authorList>
    </citation>
    <scope>NUCLEOTIDE SEQUENCE [LARGE SCALE GENOMIC DNA]</scope>
</reference>
<gene>
    <name evidence="1" type="ORF">GSONMT00075411001</name>
</gene>
<protein>
    <submittedName>
        <fullName evidence="1">Uncharacterized protein</fullName>
    </submittedName>
</protein>
<evidence type="ECO:0000313" key="2">
    <source>
        <dbReference type="Proteomes" id="UP000193380"/>
    </source>
</evidence>
<evidence type="ECO:0000313" key="1">
    <source>
        <dbReference type="EMBL" id="CDQ66460.1"/>
    </source>
</evidence>
<dbReference type="EMBL" id="FR904545">
    <property type="protein sequence ID" value="CDQ66460.1"/>
    <property type="molecule type" value="Genomic_DNA"/>
</dbReference>
<dbReference type="PaxDb" id="8022-A0A060WPC2"/>
<reference evidence="1" key="2">
    <citation type="submission" date="2014-03" db="EMBL/GenBank/DDBJ databases">
        <authorList>
            <person name="Genoscope - CEA"/>
        </authorList>
    </citation>
    <scope>NUCLEOTIDE SEQUENCE</scope>
</reference>
<proteinExistence type="predicted"/>
<dbReference type="AlphaFoldDB" id="A0A060WPC2"/>
<accession>A0A060WPC2</accession>
<name>A0A060WPC2_ONCMY</name>
<sequence>MVTSLELQLSQLHANIAHNKQEYDMFLNLKTRLEIAENRRLLDGEDDSSTQGVTKMITVTQTTVDGKVMVLLTEPSIKIMWLNENGLCGFTCFRDMNAL</sequence>
<dbReference type="SUPFAM" id="SSF64593">
    <property type="entry name" value="Intermediate filament protein, coiled coil region"/>
    <property type="match status" value="1"/>
</dbReference>
<dbReference type="Gene3D" id="1.20.5.170">
    <property type="match status" value="1"/>
</dbReference>
<organism evidence="1 2">
    <name type="scientific">Oncorhynchus mykiss</name>
    <name type="common">Rainbow trout</name>
    <name type="synonym">Salmo gairdneri</name>
    <dbReference type="NCBI Taxonomy" id="8022"/>
    <lineage>
        <taxon>Eukaryota</taxon>
        <taxon>Metazoa</taxon>
        <taxon>Chordata</taxon>
        <taxon>Craniata</taxon>
        <taxon>Vertebrata</taxon>
        <taxon>Euteleostomi</taxon>
        <taxon>Actinopterygii</taxon>
        <taxon>Neopterygii</taxon>
        <taxon>Teleostei</taxon>
        <taxon>Protacanthopterygii</taxon>
        <taxon>Salmoniformes</taxon>
        <taxon>Salmonidae</taxon>
        <taxon>Salmoninae</taxon>
        <taxon>Oncorhynchus</taxon>
    </lineage>
</organism>